<proteinExistence type="predicted"/>
<dbReference type="AlphaFoldDB" id="A0A560FTC7"/>
<sequence length="176" mass="17490">MHCKSSRAIATSIITVGLAFGGLPGCAQGPQTAQQQAENSCRAFGPKTAGGALAGALVGALLGAALGGGKGGNIAAGAAAGAVAGGLIGKGLDSKDCNAATVALRQMDTARTGTQIAWANPDSGNSGTFMPTSDVRLQDGRQCRSYTRQTVVNGKPSNVENGVTCRTPEGDWEAIN</sequence>
<evidence type="ECO:0000259" key="1">
    <source>
        <dbReference type="Pfam" id="PF16998"/>
    </source>
</evidence>
<organism evidence="2 3">
    <name type="scientific">Nitrospirillum amazonense</name>
    <dbReference type="NCBI Taxonomy" id="28077"/>
    <lineage>
        <taxon>Bacteria</taxon>
        <taxon>Pseudomonadati</taxon>
        <taxon>Pseudomonadota</taxon>
        <taxon>Alphaproteobacteria</taxon>
        <taxon>Rhodospirillales</taxon>
        <taxon>Azospirillaceae</taxon>
        <taxon>Nitrospirillum</taxon>
    </lineage>
</organism>
<dbReference type="Proteomes" id="UP000319859">
    <property type="component" value="Unassembled WGS sequence"/>
</dbReference>
<dbReference type="Pfam" id="PF16998">
    <property type="entry name" value="17kDa_Anti_2"/>
    <property type="match status" value="1"/>
</dbReference>
<feature type="domain" description="Surface antigen" evidence="1">
    <location>
        <begin position="97"/>
        <end position="173"/>
    </location>
</feature>
<evidence type="ECO:0000313" key="3">
    <source>
        <dbReference type="Proteomes" id="UP000319859"/>
    </source>
</evidence>
<accession>A0A560FTC7</accession>
<protein>
    <submittedName>
        <fullName evidence="2">Surface antigen</fullName>
    </submittedName>
</protein>
<name>A0A560FTC7_9PROT</name>
<comment type="caution">
    <text evidence="2">The sequence shown here is derived from an EMBL/GenBank/DDBJ whole genome shotgun (WGS) entry which is preliminary data.</text>
</comment>
<reference evidence="2 3" key="1">
    <citation type="submission" date="2019-06" db="EMBL/GenBank/DDBJ databases">
        <title>Genomic Encyclopedia of Type Strains, Phase IV (KMG-V): Genome sequencing to study the core and pangenomes of soil and plant-associated prokaryotes.</title>
        <authorList>
            <person name="Whitman W."/>
        </authorList>
    </citation>
    <scope>NUCLEOTIDE SEQUENCE [LARGE SCALE GENOMIC DNA]</scope>
    <source>
        <strain evidence="2 3">BR 11880</strain>
    </source>
</reference>
<gene>
    <name evidence="2" type="ORF">FBZ89_101396</name>
</gene>
<dbReference type="RefSeq" id="WP_145748340.1">
    <property type="nucleotide sequence ID" value="NZ_VITN01000001.1"/>
</dbReference>
<dbReference type="EMBL" id="VITN01000001">
    <property type="protein sequence ID" value="TWB24770.1"/>
    <property type="molecule type" value="Genomic_DNA"/>
</dbReference>
<dbReference type="OrthoDB" id="5402098at2"/>
<evidence type="ECO:0000313" key="2">
    <source>
        <dbReference type="EMBL" id="TWB24770.1"/>
    </source>
</evidence>
<dbReference type="InterPro" id="IPR032635">
    <property type="entry name" value="Anti_2"/>
</dbReference>